<feature type="domain" description="Phage head morphogenesis" evidence="1">
    <location>
        <begin position="196"/>
        <end position="303"/>
    </location>
</feature>
<organism evidence="3 4">
    <name type="scientific">Geobacillus thermoleovorans</name>
    <name type="common">Bacillus thermoleovorans</name>
    <dbReference type="NCBI Taxonomy" id="33941"/>
    <lineage>
        <taxon>Bacteria</taxon>
        <taxon>Bacillati</taxon>
        <taxon>Bacillota</taxon>
        <taxon>Bacilli</taxon>
        <taxon>Bacillales</taxon>
        <taxon>Anoxybacillaceae</taxon>
        <taxon>Geobacillus</taxon>
        <taxon>Geobacillus thermoleovorans group</taxon>
    </lineage>
</organism>
<dbReference type="Pfam" id="PF15542">
    <property type="entry name" value="Ntox50"/>
    <property type="match status" value="1"/>
</dbReference>
<name>A0A2Z3N7V5_GEOTH</name>
<dbReference type="EMBL" id="CP027303">
    <property type="protein sequence ID" value="AWO74962.1"/>
    <property type="molecule type" value="Genomic_DNA"/>
</dbReference>
<dbReference type="NCBIfam" id="TIGR01641">
    <property type="entry name" value="phageSPP1_gp7"/>
    <property type="match status" value="1"/>
</dbReference>
<accession>A0A2Z3N7V5</accession>
<sequence length="485" mass="57013">MNSRQYWEQRAAQREQEAQLIVEKYLAQMQQRLKEAQRDIVRQIEAFYARYARDNKLSLYEAKKILTSQEIEEFKQVDLARFRAMALAGNPQYENLLNAVSYRVRISRLELLLAQIEMMMLHLYGGKNGLQEYTYTGLVDVYQNSYYHFMYDFAMAGIPANVQILDDSTMREVMSYNWSGKEFSERIWGHEQETMQNIRKSLEQSFIIGRSIDRTAKEIVRVTDVAYSRAEALVRTEASFFHNLAAHNSYRDAGMEKYEILATLDMRTSDICRYQDGKVYNVKDYKPGTNAPPFHVRCRTTTIPHFDESEYTNGEKRQSMNGLVGSVPYEEWYNEHVLKPKLEAERKEREKRQALEEQIRADIRNGVYKLEHSRNHYDKHNPSHKRYLDYVERNKAKGKQKPSYLTISYEEANELVRKYAGTGVLQFSSKGEWINKELIKGDKYIGVYVDQTTGEEVKTKDFKIHYSKTGTHIVPTLIKERGMEH</sequence>
<reference evidence="4" key="1">
    <citation type="submission" date="2018-02" db="EMBL/GenBank/DDBJ databases">
        <title>The complete genome of bacterial strain SGAirxxxx.</title>
        <authorList>
            <person name="Schuster S.C."/>
        </authorList>
    </citation>
    <scope>NUCLEOTIDE SEQUENCE [LARGE SCALE GENOMIC DNA]</scope>
    <source>
        <strain evidence="4">SGAir0734</strain>
    </source>
</reference>
<evidence type="ECO:0000313" key="4">
    <source>
        <dbReference type="Proteomes" id="UP000246996"/>
    </source>
</evidence>
<evidence type="ECO:0000259" key="2">
    <source>
        <dbReference type="Pfam" id="PF15542"/>
    </source>
</evidence>
<dbReference type="InterPro" id="IPR006528">
    <property type="entry name" value="Phage_head_morphogenesis_dom"/>
</dbReference>
<protein>
    <submittedName>
        <fullName evidence="3">Phage head morphogenesis protein</fullName>
    </submittedName>
</protein>
<dbReference type="InterPro" id="IPR029100">
    <property type="entry name" value="Ntox50"/>
</dbReference>
<dbReference type="Proteomes" id="UP000246996">
    <property type="component" value="Chromosome"/>
</dbReference>
<dbReference type="RefSeq" id="WP_025950452.1">
    <property type="nucleotide sequence ID" value="NZ_CP027303.2"/>
</dbReference>
<evidence type="ECO:0000259" key="1">
    <source>
        <dbReference type="Pfam" id="PF04233"/>
    </source>
</evidence>
<gene>
    <name evidence="3" type="ORF">C1N76_10970</name>
</gene>
<proteinExistence type="predicted"/>
<dbReference type="Pfam" id="PF04233">
    <property type="entry name" value="Phage_Mu_F"/>
    <property type="match status" value="1"/>
</dbReference>
<evidence type="ECO:0000313" key="3">
    <source>
        <dbReference type="EMBL" id="AWO74962.1"/>
    </source>
</evidence>
<feature type="domain" description="Bacterial toxin 50" evidence="2">
    <location>
        <begin position="374"/>
        <end position="475"/>
    </location>
</feature>
<dbReference type="AlphaFoldDB" id="A0A2Z3N7V5"/>